<dbReference type="RefSeq" id="WP_100342480.1">
    <property type="nucleotide sequence ID" value="NZ_PGFJ01000002.1"/>
</dbReference>
<evidence type="ECO:0000256" key="6">
    <source>
        <dbReference type="ARBA" id="ARBA00023012"/>
    </source>
</evidence>
<keyword evidence="7" id="KW-0472">Membrane</keyword>
<evidence type="ECO:0000256" key="3">
    <source>
        <dbReference type="ARBA" id="ARBA00022553"/>
    </source>
</evidence>
<keyword evidence="6" id="KW-0902">Two-component regulatory system</keyword>
<dbReference type="SUPFAM" id="SSF47384">
    <property type="entry name" value="Homodimeric domain of signal transducing histidine kinase"/>
    <property type="match status" value="1"/>
</dbReference>
<keyword evidence="3" id="KW-0597">Phosphoprotein</keyword>
<dbReference type="EC" id="2.7.13.3" evidence="2"/>
<feature type="domain" description="Histidine kinase" evidence="8">
    <location>
        <begin position="333"/>
        <end position="548"/>
    </location>
</feature>
<gene>
    <name evidence="9" type="ORF">CLV57_3335</name>
</gene>
<dbReference type="GO" id="GO:0004721">
    <property type="term" value="F:phosphoprotein phosphatase activity"/>
    <property type="evidence" value="ECO:0007669"/>
    <property type="project" value="TreeGrafter"/>
</dbReference>
<dbReference type="Pfam" id="PF00512">
    <property type="entry name" value="HisKA"/>
    <property type="match status" value="1"/>
</dbReference>
<evidence type="ECO:0000256" key="7">
    <source>
        <dbReference type="SAM" id="Phobius"/>
    </source>
</evidence>
<dbReference type="GO" id="GO:0005886">
    <property type="term" value="C:plasma membrane"/>
    <property type="evidence" value="ECO:0007669"/>
    <property type="project" value="TreeGrafter"/>
</dbReference>
<evidence type="ECO:0000256" key="2">
    <source>
        <dbReference type="ARBA" id="ARBA00012438"/>
    </source>
</evidence>
<keyword evidence="4" id="KW-0808">Transferase</keyword>
<evidence type="ECO:0000313" key="9">
    <source>
        <dbReference type="EMBL" id="PJJ80188.1"/>
    </source>
</evidence>
<dbReference type="GO" id="GO:0000155">
    <property type="term" value="F:phosphorelay sensor kinase activity"/>
    <property type="evidence" value="ECO:0007669"/>
    <property type="project" value="InterPro"/>
</dbReference>
<dbReference type="SMART" id="SM00388">
    <property type="entry name" value="HisKA"/>
    <property type="match status" value="1"/>
</dbReference>
<protein>
    <recommendedName>
        <fullName evidence="2">histidine kinase</fullName>
        <ecNumber evidence="2">2.7.13.3</ecNumber>
    </recommendedName>
</protein>
<keyword evidence="7" id="KW-1133">Transmembrane helix</keyword>
<dbReference type="PANTHER" id="PTHR45453:SF1">
    <property type="entry name" value="PHOSPHATE REGULON SENSOR PROTEIN PHOR"/>
    <property type="match status" value="1"/>
</dbReference>
<evidence type="ECO:0000256" key="4">
    <source>
        <dbReference type="ARBA" id="ARBA00022679"/>
    </source>
</evidence>
<accession>A0A2H9VPB5</accession>
<dbReference type="GO" id="GO:0016036">
    <property type="term" value="P:cellular response to phosphate starvation"/>
    <property type="evidence" value="ECO:0007669"/>
    <property type="project" value="TreeGrafter"/>
</dbReference>
<dbReference type="CDD" id="cd00082">
    <property type="entry name" value="HisKA"/>
    <property type="match status" value="1"/>
</dbReference>
<evidence type="ECO:0000256" key="5">
    <source>
        <dbReference type="ARBA" id="ARBA00022777"/>
    </source>
</evidence>
<dbReference type="OrthoDB" id="921707at2"/>
<keyword evidence="7" id="KW-0812">Transmembrane</keyword>
<name>A0A2H9VPB5_9SPHI</name>
<dbReference type="InterPro" id="IPR036890">
    <property type="entry name" value="HATPase_C_sf"/>
</dbReference>
<dbReference type="InterPro" id="IPR003661">
    <property type="entry name" value="HisK_dim/P_dom"/>
</dbReference>
<dbReference type="SUPFAM" id="SSF55874">
    <property type="entry name" value="ATPase domain of HSP90 chaperone/DNA topoisomerase II/histidine kinase"/>
    <property type="match status" value="1"/>
</dbReference>
<organism evidence="9 10">
    <name type="scientific">Mucilaginibacter auburnensis</name>
    <dbReference type="NCBI Taxonomy" id="1457233"/>
    <lineage>
        <taxon>Bacteria</taxon>
        <taxon>Pseudomonadati</taxon>
        <taxon>Bacteroidota</taxon>
        <taxon>Sphingobacteriia</taxon>
        <taxon>Sphingobacteriales</taxon>
        <taxon>Sphingobacteriaceae</taxon>
        <taxon>Mucilaginibacter</taxon>
    </lineage>
</organism>
<dbReference type="Pfam" id="PF02518">
    <property type="entry name" value="HATPase_c"/>
    <property type="match status" value="1"/>
</dbReference>
<keyword evidence="5 9" id="KW-0418">Kinase</keyword>
<comment type="caution">
    <text evidence="9">The sequence shown here is derived from an EMBL/GenBank/DDBJ whole genome shotgun (WGS) entry which is preliminary data.</text>
</comment>
<dbReference type="InterPro" id="IPR005467">
    <property type="entry name" value="His_kinase_dom"/>
</dbReference>
<dbReference type="Gene3D" id="3.30.565.10">
    <property type="entry name" value="Histidine kinase-like ATPase, C-terminal domain"/>
    <property type="match status" value="1"/>
</dbReference>
<feature type="transmembrane region" description="Helical" evidence="7">
    <location>
        <begin position="12"/>
        <end position="34"/>
    </location>
</feature>
<evidence type="ECO:0000313" key="10">
    <source>
        <dbReference type="Proteomes" id="UP000242687"/>
    </source>
</evidence>
<dbReference type="InterPro" id="IPR036097">
    <property type="entry name" value="HisK_dim/P_sf"/>
</dbReference>
<dbReference type="PANTHER" id="PTHR45453">
    <property type="entry name" value="PHOSPHATE REGULON SENSOR PROTEIN PHOR"/>
    <property type="match status" value="1"/>
</dbReference>
<dbReference type="EMBL" id="PGFJ01000002">
    <property type="protein sequence ID" value="PJJ80188.1"/>
    <property type="molecule type" value="Genomic_DNA"/>
</dbReference>
<dbReference type="PROSITE" id="PS50109">
    <property type="entry name" value="HIS_KIN"/>
    <property type="match status" value="1"/>
</dbReference>
<proteinExistence type="predicted"/>
<keyword evidence="10" id="KW-1185">Reference proteome</keyword>
<dbReference type="Proteomes" id="UP000242687">
    <property type="component" value="Unassembled WGS sequence"/>
</dbReference>
<sequence length="548" mass="63562">MRPPNTSYRKNFSLIVAFLVLVSVTLFVALYVVYRITANNVDNDFSFRKNTVNEKTFIDPYNDLYKNSIPMITSYMGLLDSASAREYSDSIFHRFNFVRKVVFFQISAGNPVGTKTRASKLGLTVRSINQYYPKGEKPKLQRNEGAINENDFRQMVDKVNEYITAYDTSRGASTEDQAKFYITRLGKISFLNMPNNEDLKVYYDLQKSGYSPALYKQNMFTFYLDPQYLKIVNTNPELYENISIKPFFYDPPDIDRTRFRTDEVALSGALSDYKLYFVSSISHLTDETNRRFAPAGIIILVVYSVFVLIGWLIYRNLNVNLKLFKLQYDFINNFTHEFKTPVSVIKIAGSNLRSDNELTERQRKHYGKILDEEADKLNELMNKLLSFTQLENKSIKIKTDKINMTEFVKGYIDTFTIKYPDFKLDFKISNAQYFETDAVLLGSIFQNLMENAYKYSHPEQKSLFINVVGDKRNIIFSFIDNGIGIPKSELNNIFKKFYRLENQYNKNGSVGLGLAFCKELVNFMNGTITVRSKVNEGSEFVITFPYEN</sequence>
<dbReference type="AlphaFoldDB" id="A0A2H9VPB5"/>
<dbReference type="SMART" id="SM00387">
    <property type="entry name" value="HATPase_c"/>
    <property type="match status" value="1"/>
</dbReference>
<evidence type="ECO:0000256" key="1">
    <source>
        <dbReference type="ARBA" id="ARBA00000085"/>
    </source>
</evidence>
<dbReference type="Gene3D" id="1.10.287.130">
    <property type="match status" value="1"/>
</dbReference>
<dbReference type="InterPro" id="IPR004358">
    <property type="entry name" value="Sig_transdc_His_kin-like_C"/>
</dbReference>
<dbReference type="CDD" id="cd00075">
    <property type="entry name" value="HATPase"/>
    <property type="match status" value="1"/>
</dbReference>
<evidence type="ECO:0000259" key="8">
    <source>
        <dbReference type="PROSITE" id="PS50109"/>
    </source>
</evidence>
<reference evidence="9 10" key="1">
    <citation type="submission" date="2017-11" db="EMBL/GenBank/DDBJ databases">
        <title>Genomic Encyclopedia of Archaeal and Bacterial Type Strains, Phase II (KMG-II): From Individual Species to Whole Genera.</title>
        <authorList>
            <person name="Goeker M."/>
        </authorList>
    </citation>
    <scope>NUCLEOTIDE SEQUENCE [LARGE SCALE GENOMIC DNA]</scope>
    <source>
        <strain evidence="9 10">DSM 28175</strain>
    </source>
</reference>
<dbReference type="PRINTS" id="PR00344">
    <property type="entry name" value="BCTRLSENSOR"/>
</dbReference>
<dbReference type="InterPro" id="IPR050351">
    <property type="entry name" value="BphY/WalK/GraS-like"/>
</dbReference>
<feature type="transmembrane region" description="Helical" evidence="7">
    <location>
        <begin position="292"/>
        <end position="314"/>
    </location>
</feature>
<comment type="catalytic activity">
    <reaction evidence="1">
        <text>ATP + protein L-histidine = ADP + protein N-phospho-L-histidine.</text>
        <dbReference type="EC" id="2.7.13.3"/>
    </reaction>
</comment>
<dbReference type="InterPro" id="IPR003594">
    <property type="entry name" value="HATPase_dom"/>
</dbReference>